<sequence length="37" mass="4080">MQDQHSRCAAGTQAGRCVLVCQRFYGKTTLLVGPARR</sequence>
<comment type="caution">
    <text evidence="1">The sequence shown here is derived from an EMBL/GenBank/DDBJ whole genome shotgun (WGS) entry which is preliminary data.</text>
</comment>
<gene>
    <name evidence="1" type="ORF">E2C01_071922</name>
</gene>
<evidence type="ECO:0000313" key="1">
    <source>
        <dbReference type="EMBL" id="MPC77468.1"/>
    </source>
</evidence>
<evidence type="ECO:0000313" key="2">
    <source>
        <dbReference type="Proteomes" id="UP000324222"/>
    </source>
</evidence>
<dbReference type="AlphaFoldDB" id="A0A5B7I9A4"/>
<organism evidence="1 2">
    <name type="scientific">Portunus trituberculatus</name>
    <name type="common">Swimming crab</name>
    <name type="synonym">Neptunus trituberculatus</name>
    <dbReference type="NCBI Taxonomy" id="210409"/>
    <lineage>
        <taxon>Eukaryota</taxon>
        <taxon>Metazoa</taxon>
        <taxon>Ecdysozoa</taxon>
        <taxon>Arthropoda</taxon>
        <taxon>Crustacea</taxon>
        <taxon>Multicrustacea</taxon>
        <taxon>Malacostraca</taxon>
        <taxon>Eumalacostraca</taxon>
        <taxon>Eucarida</taxon>
        <taxon>Decapoda</taxon>
        <taxon>Pleocyemata</taxon>
        <taxon>Brachyura</taxon>
        <taxon>Eubrachyura</taxon>
        <taxon>Portunoidea</taxon>
        <taxon>Portunidae</taxon>
        <taxon>Portuninae</taxon>
        <taxon>Portunus</taxon>
    </lineage>
</organism>
<proteinExistence type="predicted"/>
<name>A0A5B7I9A4_PORTR</name>
<dbReference type="EMBL" id="VSRR010045926">
    <property type="protein sequence ID" value="MPC77468.1"/>
    <property type="molecule type" value="Genomic_DNA"/>
</dbReference>
<dbReference type="Proteomes" id="UP000324222">
    <property type="component" value="Unassembled WGS sequence"/>
</dbReference>
<protein>
    <submittedName>
        <fullName evidence="1">Uncharacterized protein</fullName>
    </submittedName>
</protein>
<reference evidence="1 2" key="1">
    <citation type="submission" date="2019-05" db="EMBL/GenBank/DDBJ databases">
        <title>Another draft genome of Portunus trituberculatus and its Hox gene families provides insights of decapod evolution.</title>
        <authorList>
            <person name="Jeong J.-H."/>
            <person name="Song I."/>
            <person name="Kim S."/>
            <person name="Choi T."/>
            <person name="Kim D."/>
            <person name="Ryu S."/>
            <person name="Kim W."/>
        </authorList>
    </citation>
    <scope>NUCLEOTIDE SEQUENCE [LARGE SCALE GENOMIC DNA]</scope>
    <source>
        <tissue evidence="1">Muscle</tissue>
    </source>
</reference>
<accession>A0A5B7I9A4</accession>
<keyword evidence="2" id="KW-1185">Reference proteome</keyword>